<dbReference type="EMBL" id="JACCBX010000001">
    <property type="protein sequence ID" value="NYE03394.1"/>
    <property type="molecule type" value="Genomic_DNA"/>
</dbReference>
<evidence type="ECO:0000313" key="3">
    <source>
        <dbReference type="Proteomes" id="UP000548423"/>
    </source>
</evidence>
<gene>
    <name evidence="2" type="ORF">F4694_000113</name>
</gene>
<dbReference type="PROSITE" id="PS50965">
    <property type="entry name" value="NERD"/>
    <property type="match status" value="1"/>
</dbReference>
<reference evidence="3" key="1">
    <citation type="submission" date="2020-07" db="EMBL/GenBank/DDBJ databases">
        <authorList>
            <person name="Partida-Martinez L."/>
            <person name="Huntemann M."/>
            <person name="Clum A."/>
            <person name="Wang J."/>
            <person name="Palaniappan K."/>
            <person name="Ritter S."/>
            <person name="Chen I.-M."/>
            <person name="Stamatis D."/>
            <person name="Reddy T."/>
            <person name="O'Malley R."/>
            <person name="Daum C."/>
            <person name="Shapiro N."/>
            <person name="Ivanova N."/>
            <person name="Kyrpides N."/>
            <person name="Woyke T."/>
        </authorList>
    </citation>
    <scope>NUCLEOTIDE SEQUENCE [LARGE SCALE GENOMIC DNA]</scope>
    <source>
        <strain evidence="3">AT2.8</strain>
    </source>
</reference>
<proteinExistence type="predicted"/>
<evidence type="ECO:0000313" key="2">
    <source>
        <dbReference type="EMBL" id="NYE03394.1"/>
    </source>
</evidence>
<feature type="domain" description="NERD" evidence="1">
    <location>
        <begin position="38"/>
        <end position="148"/>
    </location>
</feature>
<accession>A0A852T7D6</accession>
<dbReference type="Proteomes" id="UP000548423">
    <property type="component" value="Unassembled WGS sequence"/>
</dbReference>
<evidence type="ECO:0000259" key="1">
    <source>
        <dbReference type="PROSITE" id="PS50965"/>
    </source>
</evidence>
<reference evidence="3" key="2">
    <citation type="submission" date="2020-08" db="EMBL/GenBank/DDBJ databases">
        <title>The Agave Microbiome: Exploring the role of microbial communities in plant adaptations to desert environments.</title>
        <authorList>
            <person name="Partida-Martinez L.P."/>
        </authorList>
    </citation>
    <scope>NUCLEOTIDE SEQUENCE [LARGE SCALE GENOMIC DNA]</scope>
    <source>
        <strain evidence="3">AT2.8</strain>
    </source>
</reference>
<name>A0A852T7D6_9BACI</name>
<protein>
    <recommendedName>
        <fullName evidence="1">NERD domain-containing protein</fullName>
    </recommendedName>
</protein>
<dbReference type="Pfam" id="PF08378">
    <property type="entry name" value="NERD"/>
    <property type="match status" value="1"/>
</dbReference>
<dbReference type="AlphaFoldDB" id="A0A852T7D6"/>
<comment type="caution">
    <text evidence="2">The sequence shown here is derived from an EMBL/GenBank/DDBJ whole genome shotgun (WGS) entry which is preliminary data.</text>
</comment>
<sequence length="302" mass="34760">MPPYKARSESLILKVLRILNKRMKLTEDDQRYYQNQEKGFQGEVQFDVLTEKLQCSCHILNDLQLEHNKSSFQLDSSLLFQETYSLFDVKNFEGEYVYGDEYFKTPSGRDIQNPLDQLKRSKLLLSNLLQSLGSKLTVEAYVIFINPQFTLYQTPPDLPFILPTKLDSFMKKIDQKPSLLNKSHVNLADKLISLHQTVPPKIQLPNYSYETLKKGVTCCNCDSFSVTIVGKKLICGKCGGEELVTVAVMRNVEEFKLLFPERKITTNVIHEWCGVVDSRKRISRVLGKNLKITGLGQWAFYK</sequence>
<dbReference type="InterPro" id="IPR011528">
    <property type="entry name" value="NERD"/>
</dbReference>
<organism evidence="2 3">
    <name type="scientific">Neobacillus niacini</name>
    <dbReference type="NCBI Taxonomy" id="86668"/>
    <lineage>
        <taxon>Bacteria</taxon>
        <taxon>Bacillati</taxon>
        <taxon>Bacillota</taxon>
        <taxon>Bacilli</taxon>
        <taxon>Bacillales</taxon>
        <taxon>Bacillaceae</taxon>
        <taxon>Neobacillus</taxon>
    </lineage>
</organism>